<dbReference type="STRING" id="33881.NS184_06170"/>
<comment type="caution">
    <text evidence="1">The sequence shown here is derived from an EMBL/GenBank/DDBJ whole genome shotgun (WGS) entry which is preliminary data.</text>
</comment>
<dbReference type="InterPro" id="IPR021678">
    <property type="entry name" value="DUF3263"/>
</dbReference>
<dbReference type="Proteomes" id="UP000078252">
    <property type="component" value="Unassembled WGS sequence"/>
</dbReference>
<dbReference type="Pfam" id="PF11662">
    <property type="entry name" value="DUF3263"/>
    <property type="match status" value="1"/>
</dbReference>
<dbReference type="AlphaFoldDB" id="A0A175RX31"/>
<name>A0A175RX31_9MICO</name>
<evidence type="ECO:0008006" key="3">
    <source>
        <dbReference type="Google" id="ProtNLM"/>
    </source>
</evidence>
<evidence type="ECO:0000313" key="1">
    <source>
        <dbReference type="EMBL" id="KTR08290.1"/>
    </source>
</evidence>
<dbReference type="PATRIC" id="fig|33881.3.peg.1533"/>
<proteinExistence type="predicted"/>
<dbReference type="EMBL" id="LDQC01000033">
    <property type="protein sequence ID" value="KTR08290.1"/>
    <property type="molecule type" value="Genomic_DNA"/>
</dbReference>
<protein>
    <recommendedName>
        <fullName evidence="3">DUF3263 domain-containing protein</fullName>
    </recommendedName>
</protein>
<accession>A0A175RX31</accession>
<organism evidence="1 2">
    <name type="scientific">Curtobacterium luteum</name>
    <dbReference type="NCBI Taxonomy" id="33881"/>
    <lineage>
        <taxon>Bacteria</taxon>
        <taxon>Bacillati</taxon>
        <taxon>Actinomycetota</taxon>
        <taxon>Actinomycetes</taxon>
        <taxon>Micrococcales</taxon>
        <taxon>Microbacteriaceae</taxon>
        <taxon>Curtobacterium</taxon>
    </lineage>
</organism>
<sequence length="88" mass="9872">MGTNFGTTQVPKLTSEARNLLEFESAQPRNDRRKEAAIRDTFGYSWVRYQQKLHALVTTQAAVAAYPMVCARVQRISGRNGLRQSVAS</sequence>
<evidence type="ECO:0000313" key="2">
    <source>
        <dbReference type="Proteomes" id="UP000078252"/>
    </source>
</evidence>
<reference evidence="1 2" key="1">
    <citation type="journal article" date="2016" name="Front. Microbiol.">
        <title>Genomic Resource of Rice Seed Associated Bacteria.</title>
        <authorList>
            <person name="Midha S."/>
            <person name="Bansal K."/>
            <person name="Sharma S."/>
            <person name="Kumar N."/>
            <person name="Patil P.P."/>
            <person name="Chaudhry V."/>
            <person name="Patil P.B."/>
        </authorList>
    </citation>
    <scope>NUCLEOTIDE SEQUENCE [LARGE SCALE GENOMIC DNA]</scope>
    <source>
        <strain evidence="1 2">NS184</strain>
    </source>
</reference>
<gene>
    <name evidence="1" type="ORF">NS184_06170</name>
</gene>